<proteinExistence type="predicted"/>
<keyword evidence="1" id="KW-0812">Transmembrane</keyword>
<dbReference type="GO" id="GO:0016810">
    <property type="term" value="F:hydrolase activity, acting on carbon-nitrogen (but not peptide) bonds"/>
    <property type="evidence" value="ECO:0007669"/>
    <property type="project" value="InterPro"/>
</dbReference>
<accession>A0A5Q2TDS9</accession>
<name>A0A5Q2TDS9_9BACI</name>
<dbReference type="Pfam" id="PF01522">
    <property type="entry name" value="Polysacc_deac_1"/>
    <property type="match status" value="1"/>
</dbReference>
<dbReference type="AlphaFoldDB" id="A0A5Q2TDS9"/>
<dbReference type="PANTHER" id="PTHR10587">
    <property type="entry name" value="GLYCOSYL TRANSFERASE-RELATED"/>
    <property type="match status" value="1"/>
</dbReference>
<keyword evidence="1" id="KW-0472">Membrane</keyword>
<dbReference type="InterPro" id="IPR011330">
    <property type="entry name" value="Glyco_hydro/deAcase_b/a-brl"/>
</dbReference>
<dbReference type="NCBIfam" id="TIGR02764">
    <property type="entry name" value="spore_ybaN_pdaB"/>
    <property type="match status" value="1"/>
</dbReference>
<evidence type="ECO:0000313" key="4">
    <source>
        <dbReference type="Proteomes" id="UP000339690"/>
    </source>
</evidence>
<keyword evidence="4" id="KW-1185">Reference proteome</keyword>
<organism evidence="3 4">
    <name type="scientific">Gracilibacillus salitolerans</name>
    <dbReference type="NCBI Taxonomy" id="2663022"/>
    <lineage>
        <taxon>Bacteria</taxon>
        <taxon>Bacillati</taxon>
        <taxon>Bacillota</taxon>
        <taxon>Bacilli</taxon>
        <taxon>Bacillales</taxon>
        <taxon>Bacillaceae</taxon>
        <taxon>Gracilibacillus</taxon>
    </lineage>
</organism>
<sequence>METSPTKWRGFSVRRLYIVDIKKQKKAFIIIPIALFVALFLYLEFNYTSTVFSNQDDPRALNAGNTEHSSVALTFNISHGDEQVIPILERLKKEDVQATFFVSGEWAERHPDILEKIAEDNHEIGMLGYQYQSYVEQEIDEVRSDLNKAKDIFSKLGYEDTYLLRAPNGHLNEEVISLAESQGLKVIHWSINPNDWQNPGTEKISNHILKNISNGSIILLHASDSVKQTEKALETIIPEIKGDKKFLTISELITQAETNQEELQSKKK</sequence>
<dbReference type="EMBL" id="CP045915">
    <property type="protein sequence ID" value="QGH32765.1"/>
    <property type="molecule type" value="Genomic_DNA"/>
</dbReference>
<dbReference type="GO" id="GO:0005975">
    <property type="term" value="P:carbohydrate metabolic process"/>
    <property type="evidence" value="ECO:0007669"/>
    <property type="project" value="InterPro"/>
</dbReference>
<dbReference type="InterPro" id="IPR050248">
    <property type="entry name" value="Polysacc_deacetylase_ArnD"/>
</dbReference>
<dbReference type="SUPFAM" id="SSF88713">
    <property type="entry name" value="Glycoside hydrolase/deacetylase"/>
    <property type="match status" value="1"/>
</dbReference>
<feature type="domain" description="NodB homology" evidence="2">
    <location>
        <begin position="69"/>
        <end position="250"/>
    </location>
</feature>
<keyword evidence="1" id="KW-1133">Transmembrane helix</keyword>
<dbReference type="KEGG" id="grc:GI584_01165"/>
<protein>
    <submittedName>
        <fullName evidence="3">Polysaccharide deacetylase family sporulation protein PdaB</fullName>
    </submittedName>
</protein>
<dbReference type="Proteomes" id="UP000339690">
    <property type="component" value="Chromosome"/>
</dbReference>
<feature type="transmembrane region" description="Helical" evidence="1">
    <location>
        <begin position="27"/>
        <end position="45"/>
    </location>
</feature>
<dbReference type="InterPro" id="IPR002509">
    <property type="entry name" value="NODB_dom"/>
</dbReference>
<dbReference type="InterPro" id="IPR014132">
    <property type="entry name" value="PdaB-like"/>
</dbReference>
<evidence type="ECO:0000259" key="2">
    <source>
        <dbReference type="PROSITE" id="PS51677"/>
    </source>
</evidence>
<dbReference type="GO" id="GO:0016020">
    <property type="term" value="C:membrane"/>
    <property type="evidence" value="ECO:0007669"/>
    <property type="project" value="TreeGrafter"/>
</dbReference>
<evidence type="ECO:0000313" key="3">
    <source>
        <dbReference type="EMBL" id="QGH32765.1"/>
    </source>
</evidence>
<dbReference type="Gene3D" id="3.20.20.370">
    <property type="entry name" value="Glycoside hydrolase/deacetylase"/>
    <property type="match status" value="1"/>
</dbReference>
<dbReference type="PANTHER" id="PTHR10587:SF128">
    <property type="entry name" value="POLYSACCHARIDE DEACETYLASE PDAB-RELATED"/>
    <property type="match status" value="1"/>
</dbReference>
<evidence type="ECO:0000256" key="1">
    <source>
        <dbReference type="SAM" id="Phobius"/>
    </source>
</evidence>
<dbReference type="PROSITE" id="PS51677">
    <property type="entry name" value="NODB"/>
    <property type="match status" value="1"/>
</dbReference>
<reference evidence="3 4" key="1">
    <citation type="submission" date="2019-11" db="EMBL/GenBank/DDBJ databases">
        <title>Gracilibacillus salitolerans sp. nov., a moderate halophile isolated from a saline soil in northwest China.</title>
        <authorList>
            <person name="Gan L."/>
        </authorList>
    </citation>
    <scope>NUCLEOTIDE SEQUENCE [LARGE SCALE GENOMIC DNA]</scope>
    <source>
        <strain evidence="3 4">SCU50</strain>
    </source>
</reference>
<gene>
    <name evidence="3" type="primary">pdaB</name>
    <name evidence="3" type="ORF">GI584_01165</name>
</gene>